<organism evidence="3 4">
    <name type="scientific">Cylicocyclus nassatus</name>
    <name type="common">Nematode worm</name>
    <dbReference type="NCBI Taxonomy" id="53992"/>
    <lineage>
        <taxon>Eukaryota</taxon>
        <taxon>Metazoa</taxon>
        <taxon>Ecdysozoa</taxon>
        <taxon>Nematoda</taxon>
        <taxon>Chromadorea</taxon>
        <taxon>Rhabditida</taxon>
        <taxon>Rhabditina</taxon>
        <taxon>Rhabditomorpha</taxon>
        <taxon>Strongyloidea</taxon>
        <taxon>Strongylidae</taxon>
        <taxon>Cylicocyclus</taxon>
    </lineage>
</organism>
<keyword evidence="2" id="KW-0732">Signal</keyword>
<feature type="region of interest" description="Disordered" evidence="1">
    <location>
        <begin position="72"/>
        <end position="98"/>
    </location>
</feature>
<comment type="caution">
    <text evidence="3">The sequence shown here is derived from an EMBL/GenBank/DDBJ whole genome shotgun (WGS) entry which is preliminary data.</text>
</comment>
<evidence type="ECO:0000256" key="1">
    <source>
        <dbReference type="SAM" id="MobiDB-lite"/>
    </source>
</evidence>
<evidence type="ECO:0000313" key="3">
    <source>
        <dbReference type="EMBL" id="CAJ0588475.1"/>
    </source>
</evidence>
<dbReference type="AlphaFoldDB" id="A0AA36GJB9"/>
<evidence type="ECO:0000256" key="2">
    <source>
        <dbReference type="SAM" id="SignalP"/>
    </source>
</evidence>
<accession>A0AA36GJB9</accession>
<feature type="signal peptide" evidence="2">
    <location>
        <begin position="1"/>
        <end position="17"/>
    </location>
</feature>
<proteinExistence type="predicted"/>
<dbReference type="EMBL" id="CATQJL010000001">
    <property type="protein sequence ID" value="CAJ0588475.1"/>
    <property type="molecule type" value="Genomic_DNA"/>
</dbReference>
<reference evidence="3" key="1">
    <citation type="submission" date="2023-07" db="EMBL/GenBank/DDBJ databases">
        <authorList>
            <consortium name="CYATHOMIX"/>
        </authorList>
    </citation>
    <scope>NUCLEOTIDE SEQUENCE</scope>
    <source>
        <strain evidence="3">N/A</strain>
    </source>
</reference>
<sequence>MWFALLAMAVFIHLTFEEILHLKRRSVFERNEMRPMGMPGGRSVLQGNEMRPMGMSGGRSVFQGNEMRPMGMSGRGSVFQGNGMRPMGMPGGRPLGQNELRNTKFGEQKYYKMRPMRGYW</sequence>
<protein>
    <submittedName>
        <fullName evidence="3">Uncharacterized protein</fullName>
    </submittedName>
</protein>
<evidence type="ECO:0000313" key="4">
    <source>
        <dbReference type="Proteomes" id="UP001176961"/>
    </source>
</evidence>
<dbReference type="Proteomes" id="UP001176961">
    <property type="component" value="Unassembled WGS sequence"/>
</dbReference>
<name>A0AA36GJB9_CYLNA</name>
<feature type="chain" id="PRO_5041439311" evidence="2">
    <location>
        <begin position="18"/>
        <end position="120"/>
    </location>
</feature>
<gene>
    <name evidence="3" type="ORF">CYNAS_LOCUS458</name>
</gene>
<keyword evidence="4" id="KW-1185">Reference proteome</keyword>